<keyword evidence="2" id="KW-0812">Transmembrane</keyword>
<gene>
    <name evidence="3" type="ORF">ZOSMA_5G02950</name>
</gene>
<accession>A0A0K9NWL2</accession>
<name>A0A0K9NWL2_ZOSMR</name>
<dbReference type="OMA" id="SRENIGC"/>
<feature type="transmembrane region" description="Helical" evidence="2">
    <location>
        <begin position="428"/>
        <end position="452"/>
    </location>
</feature>
<dbReference type="PANTHER" id="PTHR31170">
    <property type="entry name" value="BNAC04G53230D PROTEIN"/>
    <property type="match status" value="1"/>
</dbReference>
<keyword evidence="2" id="KW-0472">Membrane</keyword>
<feature type="region of interest" description="Disordered" evidence="1">
    <location>
        <begin position="249"/>
        <end position="270"/>
    </location>
</feature>
<keyword evidence="2" id="KW-1133">Transmembrane helix</keyword>
<dbReference type="PANTHER" id="PTHR31170:SF18">
    <property type="entry name" value="(WILD MALAYSIAN BANANA) HYPOTHETICAL PROTEIN"/>
    <property type="match status" value="1"/>
</dbReference>
<dbReference type="AlphaFoldDB" id="A0A0K9NWL2"/>
<evidence type="ECO:0000313" key="3">
    <source>
        <dbReference type="EMBL" id="KMZ60427.1"/>
    </source>
</evidence>
<proteinExistence type="predicted"/>
<dbReference type="Pfam" id="PF03140">
    <property type="entry name" value="DUF247"/>
    <property type="match status" value="1"/>
</dbReference>
<evidence type="ECO:0000256" key="2">
    <source>
        <dbReference type="SAM" id="Phobius"/>
    </source>
</evidence>
<reference evidence="4" key="1">
    <citation type="journal article" date="2016" name="Nature">
        <title>The genome of the seagrass Zostera marina reveals angiosperm adaptation to the sea.</title>
        <authorList>
            <person name="Olsen J.L."/>
            <person name="Rouze P."/>
            <person name="Verhelst B."/>
            <person name="Lin Y.-C."/>
            <person name="Bayer T."/>
            <person name="Collen J."/>
            <person name="Dattolo E."/>
            <person name="De Paoli E."/>
            <person name="Dittami S."/>
            <person name="Maumus F."/>
            <person name="Michel G."/>
            <person name="Kersting A."/>
            <person name="Lauritano C."/>
            <person name="Lohaus R."/>
            <person name="Toepel M."/>
            <person name="Tonon T."/>
            <person name="Vanneste K."/>
            <person name="Amirebrahimi M."/>
            <person name="Brakel J."/>
            <person name="Bostroem C."/>
            <person name="Chovatia M."/>
            <person name="Grimwood J."/>
            <person name="Jenkins J.W."/>
            <person name="Jueterbock A."/>
            <person name="Mraz A."/>
            <person name="Stam W.T."/>
            <person name="Tice H."/>
            <person name="Bornberg-Bauer E."/>
            <person name="Green P.J."/>
            <person name="Pearson G.A."/>
            <person name="Procaccini G."/>
            <person name="Duarte C.M."/>
            <person name="Schmutz J."/>
            <person name="Reusch T.B.H."/>
            <person name="Van de Peer Y."/>
        </authorList>
    </citation>
    <scope>NUCLEOTIDE SEQUENCE [LARGE SCALE GENOMIC DNA]</scope>
    <source>
        <strain evidence="4">cv. Finnish</strain>
    </source>
</reference>
<sequence length="458" mass="52739">MSSRSITFADDAESRSASRDWIVDVQNSTKQVNPSVEFEHWTTKSIYMVPPCIKRHNKAAYNPSIVSFGPYHYGDEQLVPMEEHKQRALLHFLKRANKPLENFLGPLRDALPTLTAAYDGLHQMWRDYGCERFLKLMVMDGSFMLEILRFATTNAGDYAPNDPVFSDHGMLYIVPYIKRDMLMMENQIPLLVLQKLVAVETQDHDNDHLLQKNDKDINRLVQSFFSPHEYHPKTDLGLHALDVRRKSMLKSQKKKKKKKKKKAPGAMLGSHGNRDTVIVRSATELHEAGVKLRKSRTDSLRDISFKHGVLDLPTIMVDDATESMFLNMMAFERLHVGASNEVTSYVFFMDSIIDSPTDVSLLHWKKIIHNALGSDKAVAKLFNSLSKDVTLDPDDVLDDIHRRVYKYCGKRWNKWRANLLHTYFRNPWTFMSIAAAIFLLGLTVLQTVYTLLPYYTQN</sequence>
<evidence type="ECO:0000313" key="4">
    <source>
        <dbReference type="Proteomes" id="UP000036987"/>
    </source>
</evidence>
<evidence type="ECO:0000256" key="1">
    <source>
        <dbReference type="SAM" id="MobiDB-lite"/>
    </source>
</evidence>
<dbReference type="Proteomes" id="UP000036987">
    <property type="component" value="Unassembled WGS sequence"/>
</dbReference>
<comment type="caution">
    <text evidence="3">The sequence shown here is derived from an EMBL/GenBank/DDBJ whole genome shotgun (WGS) entry which is preliminary data.</text>
</comment>
<feature type="compositionally biased region" description="Basic residues" evidence="1">
    <location>
        <begin position="249"/>
        <end position="263"/>
    </location>
</feature>
<dbReference type="EMBL" id="LFYR01001623">
    <property type="protein sequence ID" value="KMZ60427.1"/>
    <property type="molecule type" value="Genomic_DNA"/>
</dbReference>
<keyword evidence="4" id="KW-1185">Reference proteome</keyword>
<protein>
    <submittedName>
        <fullName evidence="3">Uncharacterized protein</fullName>
    </submittedName>
</protein>
<dbReference type="InterPro" id="IPR004158">
    <property type="entry name" value="DUF247_pln"/>
</dbReference>
<dbReference type="OrthoDB" id="1846188at2759"/>
<organism evidence="3 4">
    <name type="scientific">Zostera marina</name>
    <name type="common">Eelgrass</name>
    <dbReference type="NCBI Taxonomy" id="29655"/>
    <lineage>
        <taxon>Eukaryota</taxon>
        <taxon>Viridiplantae</taxon>
        <taxon>Streptophyta</taxon>
        <taxon>Embryophyta</taxon>
        <taxon>Tracheophyta</taxon>
        <taxon>Spermatophyta</taxon>
        <taxon>Magnoliopsida</taxon>
        <taxon>Liliopsida</taxon>
        <taxon>Zosteraceae</taxon>
        <taxon>Zostera</taxon>
    </lineage>
</organism>